<feature type="region of interest" description="Disordered" evidence="4">
    <location>
        <begin position="291"/>
        <end position="374"/>
    </location>
</feature>
<accession>A0A9W9IET1</accession>
<feature type="region of interest" description="Disordered" evidence="4">
    <location>
        <begin position="36"/>
        <end position="141"/>
    </location>
</feature>
<comment type="caution">
    <text evidence="5">The sequence shown here is derived from an EMBL/GenBank/DDBJ whole genome shotgun (WGS) entry which is preliminary data.</text>
</comment>
<sequence>EKSGLFGKQQLWRRRIGCAWHRMISQCFFLSFPSTFTSPSSMDSEPHEAPESLFRPVKRRKFMRKRPNDDDGADKTREAASDQDSRSPQVQSAGDDDDEEATGVVRLRRPHPGRKGGIGFSTKSRLGQDENRSSALARADDLEQEKVQAMCDRFTGHTGQMVDVDKHMMAYIDSQMAKRYHRSPRPEHQEASASTVPESSIAHPTPGQPERVPASLGKLHEIDLGQEAKLHNIARTEAATRRLAGDETEATAGEAAAPSEHVSLEDRRWRHRKRRTSADIQRDRLVEEVLRESKLDVYDEPDDDAPLDDQAADDRIAEQFRRDFMDAIQSRRVARTRNPKTEKDKAEAPKGPKLGGSRSARAAMRETQTKPGQK</sequence>
<evidence type="ECO:0000256" key="4">
    <source>
        <dbReference type="SAM" id="MobiDB-lite"/>
    </source>
</evidence>
<evidence type="ECO:0000313" key="6">
    <source>
        <dbReference type="Proteomes" id="UP001146351"/>
    </source>
</evidence>
<dbReference type="Proteomes" id="UP001146351">
    <property type="component" value="Unassembled WGS sequence"/>
</dbReference>
<feature type="compositionally biased region" description="Basic and acidic residues" evidence="4">
    <location>
        <begin position="339"/>
        <end position="350"/>
    </location>
</feature>
<comment type="subcellular location">
    <subcellularLocation>
        <location evidence="1">Nucleus</location>
    </subcellularLocation>
</comment>
<dbReference type="AlphaFoldDB" id="A0A9W9IET1"/>
<dbReference type="Pfam" id="PF07052">
    <property type="entry name" value="Hep_59"/>
    <property type="match status" value="1"/>
</dbReference>
<reference evidence="5" key="1">
    <citation type="submission" date="2022-11" db="EMBL/GenBank/DDBJ databases">
        <authorList>
            <person name="Petersen C."/>
        </authorList>
    </citation>
    <scope>NUCLEOTIDE SEQUENCE</scope>
    <source>
        <strain evidence="5">IBT 21917</strain>
    </source>
</reference>
<evidence type="ECO:0000256" key="1">
    <source>
        <dbReference type="ARBA" id="ARBA00004123"/>
    </source>
</evidence>
<dbReference type="PANTHER" id="PTHR13486">
    <property type="entry name" value="TELOMERE LENGTH AND SILENCING PROTEIN 1 TLS1 FAMILY MEMBER"/>
    <property type="match status" value="1"/>
</dbReference>
<protein>
    <submittedName>
        <fullName evidence="5">Uncharacterized protein</fullName>
    </submittedName>
</protein>
<dbReference type="EMBL" id="JAPQKO010000003">
    <property type="protein sequence ID" value="KAJ5172337.1"/>
    <property type="molecule type" value="Genomic_DNA"/>
</dbReference>
<dbReference type="GO" id="GO:0000398">
    <property type="term" value="P:mRNA splicing, via spliceosome"/>
    <property type="evidence" value="ECO:0007669"/>
    <property type="project" value="TreeGrafter"/>
</dbReference>
<keyword evidence="6" id="KW-1185">Reference proteome</keyword>
<feature type="compositionally biased region" description="Basic and acidic residues" evidence="4">
    <location>
        <begin position="66"/>
        <end position="85"/>
    </location>
</feature>
<proteinExistence type="inferred from homology"/>
<dbReference type="OrthoDB" id="5627at2759"/>
<evidence type="ECO:0000256" key="3">
    <source>
        <dbReference type="ARBA" id="ARBA00023242"/>
    </source>
</evidence>
<feature type="compositionally biased region" description="Acidic residues" evidence="4">
    <location>
        <begin position="298"/>
        <end position="311"/>
    </location>
</feature>
<dbReference type="PANTHER" id="PTHR13486:SF2">
    <property type="entry name" value="SPLICING FACTOR C9ORF78"/>
    <property type="match status" value="1"/>
</dbReference>
<feature type="compositionally biased region" description="Basic and acidic residues" evidence="4">
    <location>
        <begin position="312"/>
        <end position="325"/>
    </location>
</feature>
<gene>
    <name evidence="5" type="ORF">N7492_004930</name>
</gene>
<dbReference type="InterPro" id="IPR010756">
    <property type="entry name" value="Tls1-like"/>
</dbReference>
<keyword evidence="3" id="KW-0539">Nucleus</keyword>
<feature type="compositionally biased region" description="Basic residues" evidence="4">
    <location>
        <begin position="56"/>
        <end position="65"/>
    </location>
</feature>
<name>A0A9W9IET1_9EURO</name>
<comment type="similarity">
    <text evidence="2">Belongs to the TLS1 family.</text>
</comment>
<feature type="compositionally biased region" description="Basic and acidic residues" evidence="4">
    <location>
        <begin position="126"/>
        <end position="141"/>
    </location>
</feature>
<feature type="region of interest" description="Disordered" evidence="4">
    <location>
        <begin position="243"/>
        <end position="268"/>
    </location>
</feature>
<organism evidence="5 6">
    <name type="scientific">Penicillium capsulatum</name>
    <dbReference type="NCBI Taxonomy" id="69766"/>
    <lineage>
        <taxon>Eukaryota</taxon>
        <taxon>Fungi</taxon>
        <taxon>Dikarya</taxon>
        <taxon>Ascomycota</taxon>
        <taxon>Pezizomycotina</taxon>
        <taxon>Eurotiomycetes</taxon>
        <taxon>Eurotiomycetidae</taxon>
        <taxon>Eurotiales</taxon>
        <taxon>Aspergillaceae</taxon>
        <taxon>Penicillium</taxon>
    </lineage>
</organism>
<feature type="region of interest" description="Disordered" evidence="4">
    <location>
        <begin position="177"/>
        <end position="213"/>
    </location>
</feature>
<evidence type="ECO:0000313" key="5">
    <source>
        <dbReference type="EMBL" id="KAJ5172337.1"/>
    </source>
</evidence>
<evidence type="ECO:0000256" key="2">
    <source>
        <dbReference type="ARBA" id="ARBA00007643"/>
    </source>
</evidence>
<reference evidence="5" key="2">
    <citation type="journal article" date="2023" name="IMA Fungus">
        <title>Comparative genomic study of the Penicillium genus elucidates a diverse pangenome and 15 lateral gene transfer events.</title>
        <authorList>
            <person name="Petersen C."/>
            <person name="Sorensen T."/>
            <person name="Nielsen M.R."/>
            <person name="Sondergaard T.E."/>
            <person name="Sorensen J.L."/>
            <person name="Fitzpatrick D.A."/>
            <person name="Frisvad J.C."/>
            <person name="Nielsen K.L."/>
        </authorList>
    </citation>
    <scope>NUCLEOTIDE SEQUENCE</scope>
    <source>
        <strain evidence="5">IBT 21917</strain>
    </source>
</reference>
<dbReference type="GO" id="GO:0005681">
    <property type="term" value="C:spliceosomal complex"/>
    <property type="evidence" value="ECO:0007669"/>
    <property type="project" value="TreeGrafter"/>
</dbReference>
<feature type="non-terminal residue" evidence="5">
    <location>
        <position position="1"/>
    </location>
</feature>